<evidence type="ECO:0000256" key="4">
    <source>
        <dbReference type="ARBA" id="ARBA00023136"/>
    </source>
</evidence>
<feature type="transmembrane region" description="Helical" evidence="5">
    <location>
        <begin position="471"/>
        <end position="493"/>
    </location>
</feature>
<dbReference type="Pfam" id="PF07690">
    <property type="entry name" value="MFS_1"/>
    <property type="match status" value="1"/>
</dbReference>
<keyword evidence="7" id="KW-1185">Reference proteome</keyword>
<dbReference type="Gene3D" id="1.20.1250.20">
    <property type="entry name" value="MFS general substrate transporter like domains"/>
    <property type="match status" value="1"/>
</dbReference>
<feature type="transmembrane region" description="Helical" evidence="5">
    <location>
        <begin position="405"/>
        <end position="424"/>
    </location>
</feature>
<evidence type="ECO:0000256" key="2">
    <source>
        <dbReference type="ARBA" id="ARBA00022692"/>
    </source>
</evidence>
<keyword evidence="2 5" id="KW-0812">Transmembrane</keyword>
<sequence length="555" mass="62832">MTSSADCDVVAEITGNFGKWQLRTIIFIFLCKIPATWFTACISFTAPVPLTKEYFCIPPVTNGANSSMPRSLYGAKEALEKTDREFYIDQCYYTPPEDQHGLNNSDNNSKQLSYEKRIPCDEFEHRAEYSSLVMQFDLVCSREMLVALTQAFHALGGLVGGLIALNIMDFVSPKRLMLIGMFGQIVCGNLTGLVPTFILHVFYRCVTSVFCAFMVVSGKVIVSDITFGRQRMITNTLSDLFASIGLILLPGVTLYCDSWNSLYIAISSSLLLFIIPHRWITDSPRWLLKQGHINETLQILVQSARINNKEIPLDVATRLEQQSWDLQQGKKHLYWTIWDGKTPRRFIALLHWLWAVSVVIYTVMILMIRLLGVKHMHVNTFCLGLAEMLGIAMGLYIILYTRRHWLCSGWLMIIAGVTTYFIWLSPNNVKESRKAGYELLFWLILKMLNSAVLVVLTACSGQMVAPEKRPMLMLSTGCFSGFWLTVVPFTLVIGKIHYLLPMTMFATAAVSSGIIMCYFNTYFQKNVNAKPSRTMLIPPQSLVNHKPTSLIEECN</sequence>
<dbReference type="AlphaFoldDB" id="A0A1I8Q968"/>
<dbReference type="InterPro" id="IPR036259">
    <property type="entry name" value="MFS_trans_sf"/>
</dbReference>
<feature type="transmembrane region" description="Helical" evidence="5">
    <location>
        <begin position="176"/>
        <end position="195"/>
    </location>
</feature>
<dbReference type="Proteomes" id="UP000095300">
    <property type="component" value="Unassembled WGS sequence"/>
</dbReference>
<organism evidence="6 7">
    <name type="scientific">Stomoxys calcitrans</name>
    <name type="common">Stable fly</name>
    <name type="synonym">Conops calcitrans</name>
    <dbReference type="NCBI Taxonomy" id="35570"/>
    <lineage>
        <taxon>Eukaryota</taxon>
        <taxon>Metazoa</taxon>
        <taxon>Ecdysozoa</taxon>
        <taxon>Arthropoda</taxon>
        <taxon>Hexapoda</taxon>
        <taxon>Insecta</taxon>
        <taxon>Pterygota</taxon>
        <taxon>Neoptera</taxon>
        <taxon>Endopterygota</taxon>
        <taxon>Diptera</taxon>
        <taxon>Brachycera</taxon>
        <taxon>Muscomorpha</taxon>
        <taxon>Muscoidea</taxon>
        <taxon>Muscidae</taxon>
        <taxon>Stomoxys</taxon>
    </lineage>
</organism>
<evidence type="ECO:0000256" key="1">
    <source>
        <dbReference type="ARBA" id="ARBA00004141"/>
    </source>
</evidence>
<comment type="subcellular location">
    <subcellularLocation>
        <location evidence="1">Membrane</location>
        <topology evidence="1">Multi-pass membrane protein</topology>
    </subcellularLocation>
</comment>
<accession>A0A1I8Q968</accession>
<feature type="transmembrane region" description="Helical" evidence="5">
    <location>
        <begin position="261"/>
        <end position="280"/>
    </location>
</feature>
<feature type="transmembrane region" description="Helical" evidence="5">
    <location>
        <begin position="144"/>
        <end position="164"/>
    </location>
</feature>
<feature type="transmembrane region" description="Helical" evidence="5">
    <location>
        <begin position="378"/>
        <end position="398"/>
    </location>
</feature>
<feature type="transmembrane region" description="Helical" evidence="5">
    <location>
        <begin position="234"/>
        <end position="255"/>
    </location>
</feature>
<dbReference type="STRING" id="35570.A0A1I8Q968"/>
<keyword evidence="4 5" id="KW-0472">Membrane</keyword>
<dbReference type="GO" id="GO:0016020">
    <property type="term" value="C:membrane"/>
    <property type="evidence" value="ECO:0007669"/>
    <property type="project" value="UniProtKB-SubCell"/>
</dbReference>
<proteinExistence type="predicted"/>
<evidence type="ECO:0000256" key="3">
    <source>
        <dbReference type="ARBA" id="ARBA00022989"/>
    </source>
</evidence>
<feature type="transmembrane region" description="Helical" evidence="5">
    <location>
        <begin position="349"/>
        <end position="372"/>
    </location>
</feature>
<dbReference type="KEGG" id="scac:106092671"/>
<feature type="transmembrane region" description="Helical" evidence="5">
    <location>
        <begin position="499"/>
        <end position="523"/>
    </location>
</feature>
<protein>
    <recommendedName>
        <fullName evidence="8">Major facilitator superfamily (MFS) profile domain-containing protein</fullName>
    </recommendedName>
</protein>
<keyword evidence="3 5" id="KW-1133">Transmembrane helix</keyword>
<dbReference type="GO" id="GO:0022857">
    <property type="term" value="F:transmembrane transporter activity"/>
    <property type="evidence" value="ECO:0007669"/>
    <property type="project" value="InterPro"/>
</dbReference>
<evidence type="ECO:0008006" key="8">
    <source>
        <dbReference type="Google" id="ProtNLM"/>
    </source>
</evidence>
<gene>
    <name evidence="6" type="primary">106092671</name>
</gene>
<dbReference type="VEuPathDB" id="VectorBase:SCAU015044"/>
<dbReference type="InterPro" id="IPR011701">
    <property type="entry name" value="MFS"/>
</dbReference>
<feature type="transmembrane region" description="Helical" evidence="5">
    <location>
        <begin position="439"/>
        <end position="459"/>
    </location>
</feature>
<evidence type="ECO:0000313" key="6">
    <source>
        <dbReference type="EnsemblMetazoa" id="SCAU015044-PA"/>
    </source>
</evidence>
<evidence type="ECO:0000256" key="5">
    <source>
        <dbReference type="SAM" id="Phobius"/>
    </source>
</evidence>
<dbReference type="EnsemblMetazoa" id="SCAU015044-RA">
    <property type="protein sequence ID" value="SCAU015044-PA"/>
    <property type="gene ID" value="SCAU015044"/>
</dbReference>
<dbReference type="PANTHER" id="PTHR24064">
    <property type="entry name" value="SOLUTE CARRIER FAMILY 22 MEMBER"/>
    <property type="match status" value="1"/>
</dbReference>
<name>A0A1I8Q968_STOCA</name>
<evidence type="ECO:0000313" key="7">
    <source>
        <dbReference type="Proteomes" id="UP000095300"/>
    </source>
</evidence>
<dbReference type="SUPFAM" id="SSF103473">
    <property type="entry name" value="MFS general substrate transporter"/>
    <property type="match status" value="1"/>
</dbReference>
<dbReference type="OrthoDB" id="6133115at2759"/>
<reference evidence="6" key="1">
    <citation type="submission" date="2020-05" db="UniProtKB">
        <authorList>
            <consortium name="EnsemblMetazoa"/>
        </authorList>
    </citation>
    <scope>IDENTIFICATION</scope>
    <source>
        <strain evidence="6">USDA</strain>
    </source>
</reference>